<evidence type="ECO:0000256" key="1">
    <source>
        <dbReference type="SAM" id="MobiDB-lite"/>
    </source>
</evidence>
<dbReference type="Proteomes" id="UP000230154">
    <property type="component" value="Unassembled WGS sequence"/>
</dbReference>
<evidence type="ECO:0000313" key="3">
    <source>
        <dbReference type="Proteomes" id="UP000230154"/>
    </source>
</evidence>
<name>A0A2H0TTZ5_9BACT</name>
<organism evidence="2 3">
    <name type="scientific">Candidatus Magasanikbacteria bacterium CG10_big_fil_rev_8_21_14_0_10_47_10</name>
    <dbReference type="NCBI Taxonomy" id="1974652"/>
    <lineage>
        <taxon>Bacteria</taxon>
        <taxon>Candidatus Magasanikiibacteriota</taxon>
    </lineage>
</organism>
<reference evidence="3" key="1">
    <citation type="submission" date="2017-09" db="EMBL/GenBank/DDBJ databases">
        <title>Depth-based differentiation of microbial function through sediment-hosted aquifers and enrichment of novel symbionts in the deep terrestrial subsurface.</title>
        <authorList>
            <person name="Probst A.J."/>
            <person name="Ladd B."/>
            <person name="Jarett J.K."/>
            <person name="Geller-Mcgrath D.E."/>
            <person name="Sieber C.M.K."/>
            <person name="Emerson J.B."/>
            <person name="Anantharaman K."/>
            <person name="Thomas B.C."/>
            <person name="Malmstrom R."/>
            <person name="Stieglmeier M."/>
            <person name="Klingl A."/>
            <person name="Woyke T."/>
            <person name="Ryan C.M."/>
            <person name="Banfield J.F."/>
        </authorList>
    </citation>
    <scope>NUCLEOTIDE SEQUENCE [LARGE SCALE GENOMIC DNA]</scope>
</reference>
<feature type="region of interest" description="Disordered" evidence="1">
    <location>
        <begin position="1"/>
        <end position="36"/>
    </location>
</feature>
<dbReference type="EMBL" id="PFCB01000002">
    <property type="protein sequence ID" value="PIR74877.1"/>
    <property type="molecule type" value="Genomic_DNA"/>
</dbReference>
<accession>A0A2H0TTZ5</accession>
<sequence length="370" mass="40273">MPFPGYPTGKDRGHLPQNVNVRRSADADRSDSVQTKKSLPAMVVDTLSRPLSEIKDERIPEILDLAASIELLAGSDGWQDPTLRVQMLPGMKTPGMFTLGRTSGEGVEINRLMAAQGGATVLGYSVSPAIVNHRWQEALKAFARKLGVSAMSHGHIYRCTASKKGHPPQNFSIYDRDSEQVNCETRWGFRRIVDIDAAFPREGDGISFFGAIAVDDTGRRKVLTMTAIDIEKIGEWTGHTNAAFQIAVCRKTGMIAAINGEDGELAVKIPGKDQFEVFVKRATTVDVARGTLVVQFADRTTVEYSTMAGGKAFQCGTVIARSEYNDGVLNGITTAEDTSLGIYDYGERTYGLIAMPDIKTMDPEGLADNF</sequence>
<evidence type="ECO:0000313" key="2">
    <source>
        <dbReference type="EMBL" id="PIR74877.1"/>
    </source>
</evidence>
<dbReference type="AlphaFoldDB" id="A0A2H0TTZ5"/>
<gene>
    <name evidence="2" type="ORF">COU35_00190</name>
</gene>
<proteinExistence type="predicted"/>
<comment type="caution">
    <text evidence="2">The sequence shown here is derived from an EMBL/GenBank/DDBJ whole genome shotgun (WGS) entry which is preliminary data.</text>
</comment>
<protein>
    <submittedName>
        <fullName evidence="2">Uncharacterized protein</fullName>
    </submittedName>
</protein>